<evidence type="ECO:0000313" key="1">
    <source>
        <dbReference type="EMBL" id="KAJ0045882.1"/>
    </source>
</evidence>
<reference evidence="2" key="1">
    <citation type="journal article" date="2023" name="G3 (Bethesda)">
        <title>Genome assembly and association tests identify interacting loci associated with vigor, precocity, and sex in interspecific pistachio rootstocks.</title>
        <authorList>
            <person name="Palmer W."/>
            <person name="Jacygrad E."/>
            <person name="Sagayaradj S."/>
            <person name="Cavanaugh K."/>
            <person name="Han R."/>
            <person name="Bertier L."/>
            <person name="Beede B."/>
            <person name="Kafkas S."/>
            <person name="Golino D."/>
            <person name="Preece J."/>
            <person name="Michelmore R."/>
        </authorList>
    </citation>
    <scope>NUCLEOTIDE SEQUENCE [LARGE SCALE GENOMIC DNA]</scope>
</reference>
<protein>
    <submittedName>
        <fullName evidence="1">Uncharacterized protein</fullName>
    </submittedName>
</protein>
<proteinExistence type="predicted"/>
<dbReference type="EMBL" id="CM047738">
    <property type="protein sequence ID" value="KAJ0045882.1"/>
    <property type="molecule type" value="Genomic_DNA"/>
</dbReference>
<name>A0ACC0Z6L5_9ROSI</name>
<evidence type="ECO:0000313" key="2">
    <source>
        <dbReference type="Proteomes" id="UP001163603"/>
    </source>
</evidence>
<sequence length="931" mass="104502">MIPSRLYCPRRMTMEGSSDSAWQESDSSRALNTSGVSNRNPRLSHAERVGVSVDTSHGFGFIKESDRVVLDDSDPLRNQGGLSGVCEDDAAIDPFVRAIEWGDVSLRQWLDRPERSVDVFECLHIFRQIVEIVNVAHSQGIVVHNVRPSCFVMSSFNHVSFIESASCSDSGSDSFEEGLNSQNLEDKDLSYPLPHDMLQQRRRLTSEELQPVTTQRNALSEASCMQSSSVCGTHVILVKETEENKILDTMDMEQVEEKRQPFPMKQILLMETNWYTSPEEVAGASVSCASDIYRLGVLLFELFCPFSLREEKSRTMSSLRHRVLPPQLLLKFPKEASFCLWLLHPEPSSRPKMGELLQSEFLNEPRNDLEEREAAIELRERTDEQELLLEFLLLIQQRKQEAADKLQATVSFICSDIEEVKKQQTVLKKKGGSYGELGKDEHSMLNLPSLNIDDNDDSSTLGSRKRFRPGLQVHNIEECDDNLDDNQKSATITKNEGSVLFKSSRLMKNFKKLEAAYFLTRCRPIRPPGKPLIRHSPLSSDGRGSVVVTERSSVNNLGSKERYNEGRQIGWINPFLEGLCKYLSFSKLKVKADLNQGDLLNSSNLVCSLSFDRDGEFFATAGVNKKIKVFECNTIINENRDIHYPVVEMASRSKLSSICWNTYIKSQIASSNFEGVVQVWDVSRSQVLAEMREHDRRVWSIDFSSTDPTLLASGSDDGSVKLWSINQAILLLHLVDVSFETKRTGVSIGTIKTKANVCCVQFPLDSGRSLAFGSADHRIYYYDLRNAKIPLCTLVGHDKTVSYVKFVDTTTLVSASTDNTIKLWDLSTCTSRVIDTPLQSFTGHTNVKNFVGLSVSDGYIATGSETNEVFVYHKAFPMPALSFNFNSRDPLSGHEMDDAAQFISSVCWRGQSSTTLLAANSTGNIKILEMV</sequence>
<accession>A0ACC0Z6L5</accession>
<gene>
    <name evidence="1" type="ORF">Pint_04572</name>
</gene>
<organism evidence="1 2">
    <name type="scientific">Pistacia integerrima</name>
    <dbReference type="NCBI Taxonomy" id="434235"/>
    <lineage>
        <taxon>Eukaryota</taxon>
        <taxon>Viridiplantae</taxon>
        <taxon>Streptophyta</taxon>
        <taxon>Embryophyta</taxon>
        <taxon>Tracheophyta</taxon>
        <taxon>Spermatophyta</taxon>
        <taxon>Magnoliopsida</taxon>
        <taxon>eudicotyledons</taxon>
        <taxon>Gunneridae</taxon>
        <taxon>Pentapetalae</taxon>
        <taxon>rosids</taxon>
        <taxon>malvids</taxon>
        <taxon>Sapindales</taxon>
        <taxon>Anacardiaceae</taxon>
        <taxon>Pistacia</taxon>
    </lineage>
</organism>
<keyword evidence="2" id="KW-1185">Reference proteome</keyword>
<comment type="caution">
    <text evidence="1">The sequence shown here is derived from an EMBL/GenBank/DDBJ whole genome shotgun (WGS) entry which is preliminary data.</text>
</comment>
<dbReference type="Proteomes" id="UP001163603">
    <property type="component" value="Chromosome 3"/>
</dbReference>